<proteinExistence type="predicted"/>
<protein>
    <recommendedName>
        <fullName evidence="1">Phospholipid/glycerol acyltransferase domain-containing protein</fullName>
    </recommendedName>
</protein>
<dbReference type="GO" id="GO:0016746">
    <property type="term" value="F:acyltransferase activity"/>
    <property type="evidence" value="ECO:0007669"/>
    <property type="project" value="InterPro"/>
</dbReference>
<dbReference type="Pfam" id="PF01553">
    <property type="entry name" value="Acyltransferase"/>
    <property type="match status" value="1"/>
</dbReference>
<gene>
    <name evidence="2" type="ORF">EVA99_01910</name>
</gene>
<dbReference type="AlphaFoldDB" id="A0A520MST9"/>
<dbReference type="GO" id="GO:0019698">
    <property type="term" value="P:D-galacturonate catabolic process"/>
    <property type="evidence" value="ECO:0007669"/>
    <property type="project" value="TreeGrafter"/>
</dbReference>
<name>A0A520MST9_9GAMM</name>
<sequence length="365" mass="41638">MIRIEPYTDKEVKSVLKNLLDDKAFVKFIKTNLNSSTSKFLSIPGSSFLVMQLFKSKIKKINSIDEFQDQVKIVLKNIVKQTIENFETSGLESLDHNKPYLFIGNHRDITLDSALCNFSLDSVGLETTYNAIGDNLVSVGWMGDLLRLNKSFVISRSGDTKKEIYSNLLKASEFIKKTLHSGKHVWIAQKQGRSKDGLDKTDPAVLKMLHIALRKECKFEELTDYYNIVPQSVSYEIDPLAKEKGMHLQGESTKNENDDISHIFKGVMEFKGNVNLSFGEQLSGNYTPDELAQAIDNSILNSYKLWDTNLYAYEFLQGEVDDSKYPKASKYFNDLRATMTNEDLKYIMIQYANPVLAIKENNNER</sequence>
<dbReference type="SUPFAM" id="SSF69593">
    <property type="entry name" value="Glycerol-3-phosphate (1)-acyltransferase"/>
    <property type="match status" value="1"/>
</dbReference>
<feature type="domain" description="Phospholipid/glycerol acyltransferase" evidence="1">
    <location>
        <begin position="86"/>
        <end position="188"/>
    </location>
</feature>
<evidence type="ECO:0000313" key="3">
    <source>
        <dbReference type="Proteomes" id="UP000320146"/>
    </source>
</evidence>
<dbReference type="PANTHER" id="PTHR30068">
    <property type="entry name" value="URONATE ISOMERASE"/>
    <property type="match status" value="1"/>
</dbReference>
<evidence type="ECO:0000259" key="1">
    <source>
        <dbReference type="Pfam" id="PF01553"/>
    </source>
</evidence>
<dbReference type="InterPro" id="IPR002123">
    <property type="entry name" value="Plipid/glycerol_acylTrfase"/>
</dbReference>
<dbReference type="Proteomes" id="UP000320146">
    <property type="component" value="Unassembled WGS sequence"/>
</dbReference>
<accession>A0A520MST9</accession>
<dbReference type="PANTHER" id="PTHR30068:SF3">
    <property type="entry name" value="PHOSPHOLIPID_GLYCEROL ACYLTRANSFERASE DOMAIN-CONTAINING PROTEIN"/>
    <property type="match status" value="1"/>
</dbReference>
<comment type="caution">
    <text evidence="2">The sequence shown here is derived from an EMBL/GenBank/DDBJ whole genome shotgun (WGS) entry which is preliminary data.</text>
</comment>
<dbReference type="EMBL" id="SHBL01000010">
    <property type="protein sequence ID" value="RZO24278.1"/>
    <property type="molecule type" value="Genomic_DNA"/>
</dbReference>
<organism evidence="2 3">
    <name type="scientific">SAR86 cluster bacterium</name>
    <dbReference type="NCBI Taxonomy" id="2030880"/>
    <lineage>
        <taxon>Bacteria</taxon>
        <taxon>Pseudomonadati</taxon>
        <taxon>Pseudomonadota</taxon>
        <taxon>Gammaproteobacteria</taxon>
        <taxon>SAR86 cluster</taxon>
    </lineage>
</organism>
<reference evidence="2 3" key="1">
    <citation type="submission" date="2019-02" db="EMBL/GenBank/DDBJ databases">
        <title>Prokaryotic population dynamics and viral predation in marine succession experiment using metagenomics: the confinement effect.</title>
        <authorList>
            <person name="Haro-Moreno J.M."/>
            <person name="Rodriguez-Valera F."/>
            <person name="Lopez-Perez M."/>
        </authorList>
    </citation>
    <scope>NUCLEOTIDE SEQUENCE [LARGE SCALE GENOMIC DNA]</scope>
    <source>
        <strain evidence="2">MED-G166</strain>
    </source>
</reference>
<dbReference type="GO" id="GO:0042840">
    <property type="term" value="P:D-glucuronate catabolic process"/>
    <property type="evidence" value="ECO:0007669"/>
    <property type="project" value="TreeGrafter"/>
</dbReference>
<evidence type="ECO:0000313" key="2">
    <source>
        <dbReference type="EMBL" id="RZO24278.1"/>
    </source>
</evidence>